<dbReference type="GO" id="GO:0050852">
    <property type="term" value="P:T cell receptor signaling pathway"/>
    <property type="evidence" value="ECO:0000318"/>
    <property type="project" value="GO_Central"/>
</dbReference>
<dbReference type="AlphaFoldDB" id="A0A8J1MEG9"/>
<evidence type="ECO:0000259" key="8">
    <source>
        <dbReference type="PROSITE" id="PS50835"/>
    </source>
</evidence>
<dbReference type="InterPro" id="IPR007110">
    <property type="entry name" value="Ig-like_dom"/>
</dbReference>
<dbReference type="GO" id="GO:0009897">
    <property type="term" value="C:external side of plasma membrane"/>
    <property type="evidence" value="ECO:0000318"/>
    <property type="project" value="GO_Central"/>
</dbReference>
<reference evidence="9" key="1">
    <citation type="submission" date="2024-06" db="UniProtKB">
        <authorList>
            <consortium name="RefSeq"/>
        </authorList>
    </citation>
    <scope>NUCLEOTIDE SEQUENCE [LARGE SCALE GENOMIC DNA]</scope>
    <source>
        <strain evidence="9">J_2021</strain>
    </source>
</reference>
<dbReference type="GO" id="GO:0050863">
    <property type="term" value="P:regulation of T cell activation"/>
    <property type="evidence" value="ECO:0007669"/>
    <property type="project" value="UniProtKB-ARBA"/>
</dbReference>
<protein>
    <submittedName>
        <fullName evidence="10">V-set domain-containing T-cell activation inhibitor 1 isoform X1</fullName>
    </submittedName>
</protein>
<dbReference type="InterPro" id="IPR050504">
    <property type="entry name" value="IgSF_BTN/MOG"/>
</dbReference>
<feature type="domain" description="Ig-like" evidence="8">
    <location>
        <begin position="227"/>
        <end position="297"/>
    </location>
</feature>
<organism evidence="9 10">
    <name type="scientific">Xenopus laevis</name>
    <name type="common">African clawed frog</name>
    <dbReference type="NCBI Taxonomy" id="8355"/>
    <lineage>
        <taxon>Eukaryota</taxon>
        <taxon>Metazoa</taxon>
        <taxon>Chordata</taxon>
        <taxon>Craniata</taxon>
        <taxon>Vertebrata</taxon>
        <taxon>Euteleostomi</taxon>
        <taxon>Amphibia</taxon>
        <taxon>Batrachia</taxon>
        <taxon>Anura</taxon>
        <taxon>Pipoidea</taxon>
        <taxon>Pipidae</taxon>
        <taxon>Xenopodinae</taxon>
        <taxon>Xenopus</taxon>
        <taxon>Xenopus</taxon>
    </lineage>
</organism>
<keyword evidence="7" id="KW-0812">Transmembrane</keyword>
<dbReference type="GeneID" id="108709297"/>
<feature type="transmembrane region" description="Helical" evidence="7">
    <location>
        <begin position="77"/>
        <end position="97"/>
    </location>
</feature>
<evidence type="ECO:0000256" key="7">
    <source>
        <dbReference type="SAM" id="Phobius"/>
    </source>
</evidence>
<sequence>MGGCCYIALAIGTTLSCIMFLQGECLYISCTDGLYISSSERKIPGNISALLGPSGVSLLLGAGYCVCAGSFPEQVSMIAIIIILLLLIALIIGLGIAGSKLTIAVTGVYTVGRIGDDAILGCTFIPDTAQANNIQWVKVGTSGVVYKYENGKSVLTDQNAVFRGRTSLFISQIIAGNASLKLTQVKLSDAGTYKCIISNAKGTGDDTLTFKVGGYTTVTMTRPSNDTLRCTSSDWYPKPNVTWESTSGANMTNAIKTSYPPALFNLTDVTSELSGAQLGLEYTCKIQTDLARALGVSMLTDYGLQTTSRLDVFNSAAPLSTPCRMICVFLLSLLQGSVCH</sequence>
<evidence type="ECO:0000256" key="5">
    <source>
        <dbReference type="ARBA" id="ARBA00023180"/>
    </source>
</evidence>
<evidence type="ECO:0000256" key="4">
    <source>
        <dbReference type="ARBA" id="ARBA00023157"/>
    </source>
</evidence>
<gene>
    <name evidence="10" type="primary">LOC108709297</name>
</gene>
<evidence type="ECO:0000256" key="6">
    <source>
        <dbReference type="ARBA" id="ARBA00023319"/>
    </source>
</evidence>
<dbReference type="GO" id="GO:0005102">
    <property type="term" value="F:signaling receptor binding"/>
    <property type="evidence" value="ECO:0000318"/>
    <property type="project" value="GO_Central"/>
</dbReference>
<dbReference type="InterPro" id="IPR003598">
    <property type="entry name" value="Ig_sub2"/>
</dbReference>
<dbReference type="InterPro" id="IPR003599">
    <property type="entry name" value="Ig_sub"/>
</dbReference>
<dbReference type="InterPro" id="IPR053896">
    <property type="entry name" value="BTN3A2-like_Ig-C"/>
</dbReference>
<keyword evidence="4" id="KW-1015">Disulfide bond</keyword>
<dbReference type="RefSeq" id="XP_041439465.1">
    <property type="nucleotide sequence ID" value="XM_041583531.1"/>
</dbReference>
<dbReference type="PROSITE" id="PS50835">
    <property type="entry name" value="IG_LIKE"/>
    <property type="match status" value="2"/>
</dbReference>
<name>A0A8J1MEG9_XENLA</name>
<feature type="transmembrane region" description="Helical" evidence="7">
    <location>
        <begin position="49"/>
        <end position="71"/>
    </location>
</feature>
<reference evidence="10" key="2">
    <citation type="submission" date="2025-08" db="UniProtKB">
        <authorList>
            <consortium name="RefSeq"/>
        </authorList>
    </citation>
    <scope>IDENTIFICATION</scope>
    <source>
        <strain evidence="10">J_2021</strain>
        <tissue evidence="10">Erythrocytes</tissue>
    </source>
</reference>
<proteinExistence type="predicted"/>
<dbReference type="OrthoDB" id="9898017at2759"/>
<evidence type="ECO:0000313" key="9">
    <source>
        <dbReference type="Proteomes" id="UP000186698"/>
    </source>
</evidence>
<keyword evidence="3 7" id="KW-0472">Membrane</keyword>
<keyword evidence="9" id="KW-1185">Reference proteome</keyword>
<keyword evidence="7" id="KW-1133">Transmembrane helix</keyword>
<dbReference type="InterPro" id="IPR013783">
    <property type="entry name" value="Ig-like_fold"/>
</dbReference>
<evidence type="ECO:0000313" key="10">
    <source>
        <dbReference type="RefSeq" id="XP_041439465.1"/>
    </source>
</evidence>
<feature type="domain" description="Ig-like" evidence="8">
    <location>
        <begin position="115"/>
        <end position="211"/>
    </location>
</feature>
<keyword evidence="6" id="KW-0393">Immunoglobulin domain</keyword>
<accession>A0A8J1MEG9</accession>
<keyword evidence="2" id="KW-0732">Signal</keyword>
<evidence type="ECO:0000256" key="1">
    <source>
        <dbReference type="ARBA" id="ARBA00004370"/>
    </source>
</evidence>
<dbReference type="GO" id="GO:1903037">
    <property type="term" value="P:regulation of leukocyte cell-cell adhesion"/>
    <property type="evidence" value="ECO:0007669"/>
    <property type="project" value="UniProtKB-ARBA"/>
</dbReference>
<keyword evidence="5" id="KW-0325">Glycoprotein</keyword>
<dbReference type="InterPro" id="IPR036179">
    <property type="entry name" value="Ig-like_dom_sf"/>
</dbReference>
<evidence type="ECO:0000256" key="3">
    <source>
        <dbReference type="ARBA" id="ARBA00023136"/>
    </source>
</evidence>
<comment type="subcellular location">
    <subcellularLocation>
        <location evidence="1">Membrane</location>
    </subcellularLocation>
</comment>
<dbReference type="Pfam" id="PF07686">
    <property type="entry name" value="V-set"/>
    <property type="match status" value="1"/>
</dbReference>
<dbReference type="Pfam" id="PF22705">
    <property type="entry name" value="C2-set_3"/>
    <property type="match status" value="1"/>
</dbReference>
<evidence type="ECO:0000256" key="2">
    <source>
        <dbReference type="ARBA" id="ARBA00022729"/>
    </source>
</evidence>
<dbReference type="SMART" id="SM00408">
    <property type="entry name" value="IGc2"/>
    <property type="match status" value="1"/>
</dbReference>
<dbReference type="SMART" id="SM00409">
    <property type="entry name" value="IG"/>
    <property type="match status" value="1"/>
</dbReference>
<dbReference type="Gene3D" id="2.60.40.10">
    <property type="entry name" value="Immunoglobulins"/>
    <property type="match status" value="2"/>
</dbReference>
<dbReference type="PANTHER" id="PTHR24100">
    <property type="entry name" value="BUTYROPHILIN"/>
    <property type="match status" value="1"/>
</dbReference>
<dbReference type="Proteomes" id="UP000186698">
    <property type="component" value="Chromosome 2S"/>
</dbReference>
<dbReference type="PANTHER" id="PTHR24100:SF0">
    <property type="entry name" value="V-SET DOMAIN-CONTAINING T-CELL ACTIVATION INHIBITOR 1"/>
    <property type="match status" value="1"/>
</dbReference>
<dbReference type="SUPFAM" id="SSF48726">
    <property type="entry name" value="Immunoglobulin"/>
    <property type="match status" value="2"/>
</dbReference>
<feature type="transmembrane region" description="Helical" evidence="7">
    <location>
        <begin position="6"/>
        <end position="28"/>
    </location>
</feature>
<dbReference type="FunFam" id="2.60.40.10:FF:000142">
    <property type="entry name" value="V-set domain-containing T-cell activation inhibitor 1"/>
    <property type="match status" value="1"/>
</dbReference>
<dbReference type="GO" id="GO:0001817">
    <property type="term" value="P:regulation of cytokine production"/>
    <property type="evidence" value="ECO:0000318"/>
    <property type="project" value="GO_Central"/>
</dbReference>
<dbReference type="CTD" id="108709297"/>
<dbReference type="InterPro" id="IPR013106">
    <property type="entry name" value="Ig_V-set"/>
</dbReference>